<protein>
    <recommendedName>
        <fullName evidence="2">Endonuclease</fullName>
    </recommendedName>
</protein>
<organism evidence="1">
    <name type="scientific">hydrothermal vent metagenome</name>
    <dbReference type="NCBI Taxonomy" id="652676"/>
    <lineage>
        <taxon>unclassified sequences</taxon>
        <taxon>metagenomes</taxon>
        <taxon>ecological metagenomes</taxon>
    </lineage>
</organism>
<gene>
    <name evidence="1" type="ORF">MNB_SV-13-1681</name>
</gene>
<dbReference type="EMBL" id="FPHM01000089">
    <property type="protein sequence ID" value="SFV65013.1"/>
    <property type="molecule type" value="Genomic_DNA"/>
</dbReference>
<evidence type="ECO:0008006" key="2">
    <source>
        <dbReference type="Google" id="ProtNLM"/>
    </source>
</evidence>
<sequence length="108" mass="12811">MKNIVELLQEKQLLFKSFKEIKPKALSSRKKIDLFVAVDTKGYYASIFYIEKKSRILSKEIDEYFLLHEKLEKHIDSRIKKKYVLIDASLCSKAKAKLEKASWKVWEL</sequence>
<evidence type="ECO:0000313" key="1">
    <source>
        <dbReference type="EMBL" id="SFV65013.1"/>
    </source>
</evidence>
<name>A0A1W1CH40_9ZZZZ</name>
<accession>A0A1W1CH40</accession>
<dbReference type="AlphaFoldDB" id="A0A1W1CH40"/>
<proteinExistence type="predicted"/>
<reference evidence="1" key="1">
    <citation type="submission" date="2016-10" db="EMBL/GenBank/DDBJ databases">
        <authorList>
            <person name="de Groot N.N."/>
        </authorList>
    </citation>
    <scope>NUCLEOTIDE SEQUENCE</scope>
</reference>